<keyword evidence="2" id="KW-1185">Reference proteome</keyword>
<organism evidence="1 2">
    <name type="scientific">Cirrhinus mrigala</name>
    <name type="common">Mrigala</name>
    <dbReference type="NCBI Taxonomy" id="683832"/>
    <lineage>
        <taxon>Eukaryota</taxon>
        <taxon>Metazoa</taxon>
        <taxon>Chordata</taxon>
        <taxon>Craniata</taxon>
        <taxon>Vertebrata</taxon>
        <taxon>Euteleostomi</taxon>
        <taxon>Actinopterygii</taxon>
        <taxon>Neopterygii</taxon>
        <taxon>Teleostei</taxon>
        <taxon>Ostariophysi</taxon>
        <taxon>Cypriniformes</taxon>
        <taxon>Cyprinidae</taxon>
        <taxon>Labeoninae</taxon>
        <taxon>Labeonini</taxon>
        <taxon>Cirrhinus</taxon>
    </lineage>
</organism>
<accession>A0ABD0R913</accession>
<evidence type="ECO:0000313" key="2">
    <source>
        <dbReference type="Proteomes" id="UP001529510"/>
    </source>
</evidence>
<sequence length="206" mass="23199">MSREVRKLLKIRNAAFRSGDKASLRVARVNLSHAVRRAKRDYGQRSNEHFNSTRDTRRMWQGIQAITDYKPNQRSSDGDPSLPDELNDFFAQFDAQNKEPTRKATPSSSDHVFRLSTADVRRTLSRVNPRKAAGPDLIPGRVLRECADQLADVLTDIFNMSLSQSSVPACLKSTIIVPVPKKSSVTCLNDCRPVALTPIIMKCFER</sequence>
<reference evidence="1 2" key="1">
    <citation type="submission" date="2024-05" db="EMBL/GenBank/DDBJ databases">
        <title>Genome sequencing and assembly of Indian major carp, Cirrhinus mrigala (Hamilton, 1822).</title>
        <authorList>
            <person name="Mohindra V."/>
            <person name="Chowdhury L.M."/>
            <person name="Lal K."/>
            <person name="Jena J.K."/>
        </authorList>
    </citation>
    <scope>NUCLEOTIDE SEQUENCE [LARGE SCALE GENOMIC DNA]</scope>
    <source>
        <strain evidence="1">CM1030</strain>
        <tissue evidence="1">Blood</tissue>
    </source>
</reference>
<name>A0ABD0R913_CIRMR</name>
<dbReference type="AlphaFoldDB" id="A0ABD0R913"/>
<gene>
    <name evidence="1" type="ORF">M9458_008595</name>
</gene>
<dbReference type="PANTHER" id="PTHR47510:SF3">
    <property type="entry name" value="ENDO_EXONUCLEASE_PHOSPHATASE DOMAIN-CONTAINING PROTEIN"/>
    <property type="match status" value="1"/>
</dbReference>
<protein>
    <recommendedName>
        <fullName evidence="3">Reverse transcriptase</fullName>
    </recommendedName>
</protein>
<dbReference type="Proteomes" id="UP001529510">
    <property type="component" value="Unassembled WGS sequence"/>
</dbReference>
<feature type="non-terminal residue" evidence="1">
    <location>
        <position position="206"/>
    </location>
</feature>
<comment type="caution">
    <text evidence="1">The sequence shown here is derived from an EMBL/GenBank/DDBJ whole genome shotgun (WGS) entry which is preliminary data.</text>
</comment>
<evidence type="ECO:0008006" key="3">
    <source>
        <dbReference type="Google" id="ProtNLM"/>
    </source>
</evidence>
<evidence type="ECO:0000313" key="1">
    <source>
        <dbReference type="EMBL" id="KAL0195023.1"/>
    </source>
</evidence>
<dbReference type="EMBL" id="JAMKFB020000004">
    <property type="protein sequence ID" value="KAL0195023.1"/>
    <property type="molecule type" value="Genomic_DNA"/>
</dbReference>
<proteinExistence type="predicted"/>
<dbReference type="PANTHER" id="PTHR47510">
    <property type="entry name" value="REVERSE TRANSCRIPTASE DOMAIN-CONTAINING PROTEIN"/>
    <property type="match status" value="1"/>
</dbReference>